<reference evidence="2" key="1">
    <citation type="submission" date="2016-11" db="EMBL/GenBank/DDBJ databases">
        <authorList>
            <person name="Varghese N."/>
            <person name="Submissions S."/>
        </authorList>
    </citation>
    <scope>NUCLEOTIDE SEQUENCE [LARGE SCALE GENOMIC DNA]</scope>
    <source>
        <strain evidence="2">DSM 27370</strain>
    </source>
</reference>
<evidence type="ECO:0000313" key="1">
    <source>
        <dbReference type="EMBL" id="SHG13746.1"/>
    </source>
</evidence>
<dbReference type="STRING" id="1346286.SAMN05444362_11626"/>
<protein>
    <submittedName>
        <fullName evidence="1">Uncharacterized protein</fullName>
    </submittedName>
</protein>
<organism evidence="1 2">
    <name type="scientific">Dysgonomonas macrotermitis</name>
    <dbReference type="NCBI Taxonomy" id="1346286"/>
    <lineage>
        <taxon>Bacteria</taxon>
        <taxon>Pseudomonadati</taxon>
        <taxon>Bacteroidota</taxon>
        <taxon>Bacteroidia</taxon>
        <taxon>Bacteroidales</taxon>
        <taxon>Dysgonomonadaceae</taxon>
        <taxon>Dysgonomonas</taxon>
    </lineage>
</organism>
<dbReference type="OrthoDB" id="796315at2"/>
<evidence type="ECO:0000313" key="2">
    <source>
        <dbReference type="Proteomes" id="UP000184480"/>
    </source>
</evidence>
<keyword evidence="2" id="KW-1185">Reference proteome</keyword>
<sequence>MKKITLLIILALCVLNIRAQQRERFSLQIPAVTPVVENSLYSSVSLLDSRVNKTQNQFIIVEQAFSIELSSVLNSLITTSAQNRVLLFQLRDLSFEVNGNNGMSHIRATLYESLNAQYYFIGTLDTNVEIRDSKNVSAALQEEVSRALISFIAGKLTQPYIDNVPYTLEDVRHIDYTEKSALPLYKMSLYTDGVYYTYEGFADQQPAITKMEVKYKKNVPAEIRIENKSDGKFKKIDTESFYAVVLGGQAYISFNKKMWPLYMDNGDLYFDAEQNVSRVGFAPSFSIGIGSGGYRGGGIGLGVYNQSRKQIVTYKIDHLSGTFIPLNQ</sequence>
<dbReference type="Proteomes" id="UP000184480">
    <property type="component" value="Unassembled WGS sequence"/>
</dbReference>
<dbReference type="AlphaFoldDB" id="A0A1M5HCQ9"/>
<dbReference type="EMBL" id="FQUC01000016">
    <property type="protein sequence ID" value="SHG13746.1"/>
    <property type="molecule type" value="Genomic_DNA"/>
</dbReference>
<gene>
    <name evidence="1" type="ORF">SAMN05444362_11626</name>
</gene>
<name>A0A1M5HCQ9_9BACT</name>
<proteinExistence type="predicted"/>
<accession>A0A1M5HCQ9</accession>
<dbReference type="RefSeq" id="WP_062182926.1">
    <property type="nucleotide sequence ID" value="NZ_BBXL01000019.1"/>
</dbReference>